<name>A0A4Z1AZG6_9FLAO</name>
<evidence type="ECO:0000313" key="2">
    <source>
        <dbReference type="Proteomes" id="UP000297998"/>
    </source>
</evidence>
<dbReference type="Proteomes" id="UP000297998">
    <property type="component" value="Unassembled WGS sequence"/>
</dbReference>
<gene>
    <name evidence="1" type="ORF">E4J94_15795</name>
</gene>
<keyword evidence="2" id="KW-1185">Reference proteome</keyword>
<dbReference type="RefSeq" id="WP_135836751.1">
    <property type="nucleotide sequence ID" value="NZ_SRPE01000013.1"/>
</dbReference>
<accession>A0A4Z1AZG6</accession>
<proteinExistence type="predicted"/>
<dbReference type="EMBL" id="SRPE01000013">
    <property type="protein sequence ID" value="TGN22996.1"/>
    <property type="molecule type" value="Genomic_DNA"/>
</dbReference>
<organism evidence="1 2">
    <name type="scientific">Empedobacter tilapiae</name>
    <dbReference type="NCBI Taxonomy" id="2491114"/>
    <lineage>
        <taxon>Bacteria</taxon>
        <taxon>Pseudomonadati</taxon>
        <taxon>Bacteroidota</taxon>
        <taxon>Flavobacteriia</taxon>
        <taxon>Flavobacteriales</taxon>
        <taxon>Weeksellaceae</taxon>
        <taxon>Empedobacter</taxon>
    </lineage>
</organism>
<sequence>MSVTEATLTGMADWYKDDMFVQADKTGTMPDNDVVDLVTNIINKYTTSKTERRSHYQITKVTFLVDSCKNINKDIPVKPISSKVIIKFGKNAEQKVVNEKSLNLLKEIGELTKNYSITIISTARDPYNQARVMYENIILNGMKEQRKTYAASGQKVLDSYEFAKSKGKAKEGIIKEMEAKIKELGSTTVSKHCVDPSIMNVFDVSIAGLSNPKDFKREITKKVTKVLVENNCYHIEIKQ</sequence>
<comment type="caution">
    <text evidence="1">The sequence shown here is derived from an EMBL/GenBank/DDBJ whole genome shotgun (WGS) entry which is preliminary data.</text>
</comment>
<dbReference type="AlphaFoldDB" id="A0A4Z1AZG6"/>
<reference evidence="1 2" key="1">
    <citation type="submission" date="2019-03" db="EMBL/GenBank/DDBJ databases">
        <title>Empedobacter tilapiae sp. nov., isolated from an intestine of Nile tilapia Oreochromis niloticus.</title>
        <authorList>
            <person name="Kim Y.-O."/>
            <person name="Yoon J.-H."/>
        </authorList>
    </citation>
    <scope>NUCLEOTIDE SEQUENCE [LARGE SCALE GENOMIC DNA]</scope>
    <source>
        <strain evidence="1 2">MRS2</strain>
    </source>
</reference>
<dbReference type="OrthoDB" id="3078754at2"/>
<evidence type="ECO:0000313" key="1">
    <source>
        <dbReference type="EMBL" id="TGN22996.1"/>
    </source>
</evidence>
<protein>
    <submittedName>
        <fullName evidence="1">Uncharacterized protein</fullName>
    </submittedName>
</protein>